<comment type="similarity">
    <text evidence="1 2">Belongs to the outer membrane factor (OMF) (TC 1.B.17) family.</text>
</comment>
<protein>
    <submittedName>
        <fullName evidence="3">NodT family efflux transporter outer membrane factor (OMF) lipoprotein</fullName>
    </submittedName>
</protein>
<accession>A0A7X5V167</accession>
<sequence length="480" mass="48917">MKPYPAMVAVALLSGCTVGPSFTPPAAPSSSAYTPVAPPAEIPATASTPGEALAMGAELPARWWTQFGNPALNRLVDMALAANTDVAIADANLRQARAQAAAAAGSRLPEADIGYQASRTRASESLSDPLSEPGVFLYGLHTTTLNISYPLDLFGGARRRVESARATAEASAFRLEAARAAVAANTVLAAIEEAALREKIAATEASIKASREVLALLRVQQDAGAIGKADVAAQVAVLAQAEGALPALIKALGHQRSALSILLGREPAEPLPATPDLDTLALPATLPVSLPSLLVRQRPDVRAAEASLHAASADVGVAIAARLPSISLSASAGGQASRFGDMFRGGNPFWSLIGGITQPLFHGGALRQQQRAAEAALDGAKAQYRAAVLGAFGDVADALTALHADAAALAAAEKADGAAAENLGYLAYQLRLGQVGTLALLNATATRSQTAIALVDARATRFGDVAALYLALGGSTQDAR</sequence>
<evidence type="ECO:0000256" key="2">
    <source>
        <dbReference type="RuleBase" id="RU362097"/>
    </source>
</evidence>
<keyword evidence="2" id="KW-0812">Transmembrane</keyword>
<dbReference type="Gene3D" id="1.20.1600.10">
    <property type="entry name" value="Outer membrane efflux proteins (OEP)"/>
    <property type="match status" value="1"/>
</dbReference>
<dbReference type="SUPFAM" id="SSF56954">
    <property type="entry name" value="Outer membrane efflux proteins (OEP)"/>
    <property type="match status" value="1"/>
</dbReference>
<name>A0A7X5V167_9SPHN</name>
<dbReference type="GO" id="GO:0005886">
    <property type="term" value="C:plasma membrane"/>
    <property type="evidence" value="ECO:0007669"/>
    <property type="project" value="UniProtKB-SubCell"/>
</dbReference>
<dbReference type="InterPro" id="IPR010131">
    <property type="entry name" value="MdtP/NodT-like"/>
</dbReference>
<keyword evidence="2" id="KW-0472">Membrane</keyword>
<dbReference type="GO" id="GO:0015562">
    <property type="term" value="F:efflux transmembrane transporter activity"/>
    <property type="evidence" value="ECO:0007669"/>
    <property type="project" value="InterPro"/>
</dbReference>
<gene>
    <name evidence="3" type="ORF">FHR20_002965</name>
</gene>
<keyword evidence="2 3" id="KW-0449">Lipoprotein</keyword>
<organism evidence="3 4">
    <name type="scientific">Sphingomonas leidyi</name>
    <dbReference type="NCBI Taxonomy" id="68569"/>
    <lineage>
        <taxon>Bacteria</taxon>
        <taxon>Pseudomonadati</taxon>
        <taxon>Pseudomonadota</taxon>
        <taxon>Alphaproteobacteria</taxon>
        <taxon>Sphingomonadales</taxon>
        <taxon>Sphingomonadaceae</taxon>
        <taxon>Sphingomonas</taxon>
    </lineage>
</organism>
<dbReference type="EMBL" id="JAASQV010000002">
    <property type="protein sequence ID" value="NIJ66003.1"/>
    <property type="molecule type" value="Genomic_DNA"/>
</dbReference>
<comment type="subcellular location">
    <subcellularLocation>
        <location evidence="2">Cell membrane</location>
        <topology evidence="2">Lipid-anchor</topology>
    </subcellularLocation>
</comment>
<dbReference type="Gene3D" id="2.20.200.10">
    <property type="entry name" value="Outer membrane efflux proteins (OEP)"/>
    <property type="match status" value="1"/>
</dbReference>
<evidence type="ECO:0000313" key="4">
    <source>
        <dbReference type="Proteomes" id="UP000564677"/>
    </source>
</evidence>
<dbReference type="PROSITE" id="PS51257">
    <property type="entry name" value="PROKAR_LIPOPROTEIN"/>
    <property type="match status" value="1"/>
</dbReference>
<dbReference type="Proteomes" id="UP000564677">
    <property type="component" value="Unassembled WGS sequence"/>
</dbReference>
<keyword evidence="2" id="KW-1134">Transmembrane beta strand</keyword>
<keyword evidence="2" id="KW-0564">Palmitate</keyword>
<dbReference type="PANTHER" id="PTHR30203">
    <property type="entry name" value="OUTER MEMBRANE CATION EFFLUX PROTEIN"/>
    <property type="match status" value="1"/>
</dbReference>
<dbReference type="InterPro" id="IPR003423">
    <property type="entry name" value="OMP_efflux"/>
</dbReference>
<keyword evidence="4" id="KW-1185">Reference proteome</keyword>
<evidence type="ECO:0000256" key="1">
    <source>
        <dbReference type="ARBA" id="ARBA00007613"/>
    </source>
</evidence>
<dbReference type="RefSeq" id="WP_286712078.1">
    <property type="nucleotide sequence ID" value="NZ_CP170557.1"/>
</dbReference>
<dbReference type="Pfam" id="PF02321">
    <property type="entry name" value="OEP"/>
    <property type="match status" value="2"/>
</dbReference>
<comment type="caution">
    <text evidence="3">The sequence shown here is derived from an EMBL/GenBank/DDBJ whole genome shotgun (WGS) entry which is preliminary data.</text>
</comment>
<dbReference type="PANTHER" id="PTHR30203:SF33">
    <property type="entry name" value="BLR4455 PROTEIN"/>
    <property type="match status" value="1"/>
</dbReference>
<dbReference type="NCBIfam" id="TIGR01845">
    <property type="entry name" value="outer_NodT"/>
    <property type="match status" value="1"/>
</dbReference>
<evidence type="ECO:0000313" key="3">
    <source>
        <dbReference type="EMBL" id="NIJ66003.1"/>
    </source>
</evidence>
<reference evidence="3 4" key="1">
    <citation type="submission" date="2020-03" db="EMBL/GenBank/DDBJ databases">
        <title>Genomic Encyclopedia of Type Strains, Phase IV (KMG-IV): sequencing the most valuable type-strain genomes for metagenomic binning, comparative biology and taxonomic classification.</title>
        <authorList>
            <person name="Goeker M."/>
        </authorList>
    </citation>
    <scope>NUCLEOTIDE SEQUENCE [LARGE SCALE GENOMIC DNA]</scope>
    <source>
        <strain evidence="3 4">DSM 4733</strain>
    </source>
</reference>
<proteinExistence type="inferred from homology"/>
<dbReference type="AlphaFoldDB" id="A0A7X5V167"/>